<evidence type="ECO:0000313" key="2">
    <source>
        <dbReference type="EMBL" id="CAF4764667.1"/>
    </source>
</evidence>
<protein>
    <submittedName>
        <fullName evidence="1">Uncharacterized protein</fullName>
    </submittedName>
</protein>
<evidence type="ECO:0000313" key="3">
    <source>
        <dbReference type="EMBL" id="CAF4838679.1"/>
    </source>
</evidence>
<accession>A0A8S2Z3I3</accession>
<dbReference type="AlphaFoldDB" id="A0A8S2Z3I3"/>
<dbReference type="Proteomes" id="UP000681720">
    <property type="component" value="Unassembled WGS sequence"/>
</dbReference>
<name>A0A8S2Z3I3_9BILA</name>
<gene>
    <name evidence="1" type="ORF">GIL414_LOCUS38792</name>
    <name evidence="2" type="ORF">GIL414_LOCUS45697</name>
    <name evidence="3" type="ORF">SMN809_LOCUS48830</name>
    <name evidence="4" type="ORF">SMN809_LOCUS49826</name>
</gene>
<sequence length="58" mass="6390">AQDQLTGGTKLRSILRDAKLNSKQLPIIDEFQSTPYPLSSQYSDIVSSSVVAILKRDP</sequence>
<dbReference type="EMBL" id="CAJOBJ010103304">
    <property type="protein sequence ID" value="CAF4597971.1"/>
    <property type="molecule type" value="Genomic_DNA"/>
</dbReference>
<dbReference type="EMBL" id="CAJOBI010157739">
    <property type="protein sequence ID" value="CAF4838679.1"/>
    <property type="molecule type" value="Genomic_DNA"/>
</dbReference>
<dbReference type="EMBL" id="CAJOBJ010141398">
    <property type="protein sequence ID" value="CAF4764667.1"/>
    <property type="molecule type" value="Genomic_DNA"/>
</dbReference>
<proteinExistence type="predicted"/>
<dbReference type="Proteomes" id="UP000676336">
    <property type="component" value="Unassembled WGS sequence"/>
</dbReference>
<feature type="non-terminal residue" evidence="1">
    <location>
        <position position="58"/>
    </location>
</feature>
<reference evidence="1" key="1">
    <citation type="submission" date="2021-02" db="EMBL/GenBank/DDBJ databases">
        <authorList>
            <person name="Nowell W R."/>
        </authorList>
    </citation>
    <scope>NUCLEOTIDE SEQUENCE</scope>
</reference>
<feature type="non-terminal residue" evidence="1">
    <location>
        <position position="1"/>
    </location>
</feature>
<comment type="caution">
    <text evidence="1">The sequence shown here is derived from an EMBL/GenBank/DDBJ whole genome shotgun (WGS) entry which is preliminary data.</text>
</comment>
<organism evidence="1 5">
    <name type="scientific">Rotaria magnacalcarata</name>
    <dbReference type="NCBI Taxonomy" id="392030"/>
    <lineage>
        <taxon>Eukaryota</taxon>
        <taxon>Metazoa</taxon>
        <taxon>Spiralia</taxon>
        <taxon>Gnathifera</taxon>
        <taxon>Rotifera</taxon>
        <taxon>Eurotatoria</taxon>
        <taxon>Bdelloidea</taxon>
        <taxon>Philodinida</taxon>
        <taxon>Philodinidae</taxon>
        <taxon>Rotaria</taxon>
    </lineage>
</organism>
<evidence type="ECO:0000313" key="5">
    <source>
        <dbReference type="Proteomes" id="UP000681720"/>
    </source>
</evidence>
<evidence type="ECO:0000313" key="1">
    <source>
        <dbReference type="EMBL" id="CAF4597971.1"/>
    </source>
</evidence>
<dbReference type="EMBL" id="CAJOBI010163475">
    <property type="protein sequence ID" value="CAF4860410.1"/>
    <property type="molecule type" value="Genomic_DNA"/>
</dbReference>
<evidence type="ECO:0000313" key="4">
    <source>
        <dbReference type="EMBL" id="CAF4860410.1"/>
    </source>
</evidence>